<name>A0A2S6GQS2_9PSEU</name>
<keyword evidence="3" id="KW-1185">Reference proteome</keyword>
<dbReference type="OrthoDB" id="3677688at2"/>
<reference evidence="2 3" key="1">
    <citation type="submission" date="2018-02" db="EMBL/GenBank/DDBJ databases">
        <title>Genomic Encyclopedia of Archaeal and Bacterial Type Strains, Phase II (KMG-II): from individual species to whole genera.</title>
        <authorList>
            <person name="Goeker M."/>
        </authorList>
    </citation>
    <scope>NUCLEOTIDE SEQUENCE [LARGE SCALE GENOMIC DNA]</scope>
    <source>
        <strain evidence="2 3">YU 961-1</strain>
    </source>
</reference>
<gene>
    <name evidence="2" type="ORF">CLV40_107135</name>
</gene>
<dbReference type="EMBL" id="PTIX01000007">
    <property type="protein sequence ID" value="PPK67471.1"/>
    <property type="molecule type" value="Genomic_DNA"/>
</dbReference>
<evidence type="ECO:0000256" key="1">
    <source>
        <dbReference type="SAM" id="MobiDB-lite"/>
    </source>
</evidence>
<organism evidence="2 3">
    <name type="scientific">Actinokineospora auranticolor</name>
    <dbReference type="NCBI Taxonomy" id="155976"/>
    <lineage>
        <taxon>Bacteria</taxon>
        <taxon>Bacillati</taxon>
        <taxon>Actinomycetota</taxon>
        <taxon>Actinomycetes</taxon>
        <taxon>Pseudonocardiales</taxon>
        <taxon>Pseudonocardiaceae</taxon>
        <taxon>Actinokineospora</taxon>
    </lineage>
</organism>
<sequence length="294" mass="29345">MTETRMEQFTTGDDPVEITVGTGSGLVDVRLTDEEGVDVEIRHAPEAANPWTDGLTNLVSWFTTQFGEGSELDAAAEAVRRTRVEFTGGRLVVRAPKEPQLRNIPLAVSVRAPAGSSVSARSGAGSVRVSGVADRVDVTTGAGTVDIGETTGAVSATSGTGAVRIGTAAAGIQARTGRGEVELSSIGGPTKVVTGGGDVWLGAVAADVSVRSGTGDITVADAVTGKLDLTTGSGALRIGIRPGSPAEIDVSSGAGEARSELPITGAKPEGEPGLVIKGRTGLGSALITAASSAS</sequence>
<dbReference type="RefSeq" id="WP_104479585.1">
    <property type="nucleotide sequence ID" value="NZ_CP154825.1"/>
</dbReference>
<comment type="caution">
    <text evidence="2">The sequence shown here is derived from an EMBL/GenBank/DDBJ whole genome shotgun (WGS) entry which is preliminary data.</text>
</comment>
<evidence type="ECO:0000313" key="3">
    <source>
        <dbReference type="Proteomes" id="UP000239203"/>
    </source>
</evidence>
<evidence type="ECO:0008006" key="4">
    <source>
        <dbReference type="Google" id="ProtNLM"/>
    </source>
</evidence>
<dbReference type="Proteomes" id="UP000239203">
    <property type="component" value="Unassembled WGS sequence"/>
</dbReference>
<dbReference type="AlphaFoldDB" id="A0A2S6GQS2"/>
<proteinExistence type="predicted"/>
<protein>
    <recommendedName>
        <fullName evidence="4">Adhesin</fullName>
    </recommendedName>
</protein>
<evidence type="ECO:0000313" key="2">
    <source>
        <dbReference type="EMBL" id="PPK67471.1"/>
    </source>
</evidence>
<accession>A0A2S6GQS2</accession>
<dbReference type="Gene3D" id="2.160.20.120">
    <property type="match status" value="1"/>
</dbReference>
<feature type="region of interest" description="Disordered" evidence="1">
    <location>
        <begin position="247"/>
        <end position="275"/>
    </location>
</feature>